<protein>
    <submittedName>
        <fullName evidence="2">Uncharacterized protein</fullName>
    </submittedName>
</protein>
<reference evidence="2 3" key="1">
    <citation type="submission" date="2014-04" db="EMBL/GenBank/DDBJ databases">
        <authorList>
            <consortium name="DOE Joint Genome Institute"/>
            <person name="Kuo A."/>
            <person name="Kohler A."/>
            <person name="Jargeat P."/>
            <person name="Nagy L.G."/>
            <person name="Floudas D."/>
            <person name="Copeland A."/>
            <person name="Barry K.W."/>
            <person name="Cichocki N."/>
            <person name="Veneault-Fourrey C."/>
            <person name="LaButti K."/>
            <person name="Lindquist E.A."/>
            <person name="Lipzen A."/>
            <person name="Lundell T."/>
            <person name="Morin E."/>
            <person name="Murat C."/>
            <person name="Sun H."/>
            <person name="Tunlid A."/>
            <person name="Henrissat B."/>
            <person name="Grigoriev I.V."/>
            <person name="Hibbett D.S."/>
            <person name="Martin F."/>
            <person name="Nordberg H.P."/>
            <person name="Cantor M.N."/>
            <person name="Hua S.X."/>
        </authorList>
    </citation>
    <scope>NUCLEOTIDE SEQUENCE [LARGE SCALE GENOMIC DNA]</scope>
    <source>
        <strain evidence="2 3">Ve08.2h10</strain>
    </source>
</reference>
<dbReference type="OrthoDB" id="2674759at2759"/>
<evidence type="ECO:0000313" key="3">
    <source>
        <dbReference type="Proteomes" id="UP000054538"/>
    </source>
</evidence>
<sequence>MSGNTILLDIEGIVPVWDMYTLSLNIKYPGEKQVVLRFKPTKTETTLQNEDLQTQSEDGTEMSSMIEQEQAEPNKLEELNEGSTQCARNCAVSPCRLLIRLNTADGEPTEKYMVRVFDPSLIDKEIAKKKAALEEIKEMCYRNSKRARPA</sequence>
<dbReference type="InParanoid" id="A0A0D0BWB1"/>
<organism evidence="2 3">
    <name type="scientific">Paxillus rubicundulus Ve08.2h10</name>
    <dbReference type="NCBI Taxonomy" id="930991"/>
    <lineage>
        <taxon>Eukaryota</taxon>
        <taxon>Fungi</taxon>
        <taxon>Dikarya</taxon>
        <taxon>Basidiomycota</taxon>
        <taxon>Agaricomycotina</taxon>
        <taxon>Agaricomycetes</taxon>
        <taxon>Agaricomycetidae</taxon>
        <taxon>Boletales</taxon>
        <taxon>Paxilineae</taxon>
        <taxon>Paxillaceae</taxon>
        <taxon>Paxillus</taxon>
    </lineage>
</organism>
<dbReference type="Proteomes" id="UP000054538">
    <property type="component" value="Unassembled WGS sequence"/>
</dbReference>
<proteinExistence type="predicted"/>
<feature type="compositionally biased region" description="Polar residues" evidence="1">
    <location>
        <begin position="46"/>
        <end position="67"/>
    </location>
</feature>
<dbReference type="AlphaFoldDB" id="A0A0D0BWB1"/>
<accession>A0A0D0BWB1</accession>
<keyword evidence="3" id="KW-1185">Reference proteome</keyword>
<evidence type="ECO:0000313" key="2">
    <source>
        <dbReference type="EMBL" id="KIK75612.1"/>
    </source>
</evidence>
<gene>
    <name evidence="2" type="ORF">PAXRUDRAFT_18841</name>
</gene>
<dbReference type="EMBL" id="KN827984">
    <property type="protein sequence ID" value="KIK75612.1"/>
    <property type="molecule type" value="Genomic_DNA"/>
</dbReference>
<evidence type="ECO:0000256" key="1">
    <source>
        <dbReference type="SAM" id="MobiDB-lite"/>
    </source>
</evidence>
<dbReference type="HOGENOM" id="CLU_117309_0_0_1"/>
<feature type="region of interest" description="Disordered" evidence="1">
    <location>
        <begin position="46"/>
        <end position="72"/>
    </location>
</feature>
<reference evidence="3" key="2">
    <citation type="submission" date="2015-01" db="EMBL/GenBank/DDBJ databases">
        <title>Evolutionary Origins and Diversification of the Mycorrhizal Mutualists.</title>
        <authorList>
            <consortium name="DOE Joint Genome Institute"/>
            <consortium name="Mycorrhizal Genomics Consortium"/>
            <person name="Kohler A."/>
            <person name="Kuo A."/>
            <person name="Nagy L.G."/>
            <person name="Floudas D."/>
            <person name="Copeland A."/>
            <person name="Barry K.W."/>
            <person name="Cichocki N."/>
            <person name="Veneault-Fourrey C."/>
            <person name="LaButti K."/>
            <person name="Lindquist E.A."/>
            <person name="Lipzen A."/>
            <person name="Lundell T."/>
            <person name="Morin E."/>
            <person name="Murat C."/>
            <person name="Riley R."/>
            <person name="Ohm R."/>
            <person name="Sun H."/>
            <person name="Tunlid A."/>
            <person name="Henrissat B."/>
            <person name="Grigoriev I.V."/>
            <person name="Hibbett D.S."/>
            <person name="Martin F."/>
        </authorList>
    </citation>
    <scope>NUCLEOTIDE SEQUENCE [LARGE SCALE GENOMIC DNA]</scope>
    <source>
        <strain evidence="3">Ve08.2h10</strain>
    </source>
</reference>
<name>A0A0D0BWB1_9AGAM</name>